<proteinExistence type="predicted"/>
<dbReference type="RefSeq" id="XP_056786549.1">
    <property type="nucleotide sequence ID" value="XM_056938167.1"/>
</dbReference>
<evidence type="ECO:0000313" key="3">
    <source>
        <dbReference type="EMBL" id="KAJ5472003.1"/>
    </source>
</evidence>
<sequence length="171" mass="18527">MKIIYEILQVRKMEECLSAGIGHLSDAKIDVYVQNLGPSHKSDGDEDGESAGVPAIIEVLERVEDERLNFEGGHDRAFNATPPHHADSISQPVLRTPVTTEISNSHDVSVFDYASHNPSLTATPDQKRTTVGHYDAWSTPTSGQNIFSPVDHSAPPSGQGLLPPSMFPTCP</sequence>
<comment type="caution">
    <text evidence="2">The sequence shown here is derived from an EMBL/GenBank/DDBJ whole genome shotgun (WGS) entry which is preliminary data.</text>
</comment>
<dbReference type="EMBL" id="JAPWDQ010000013">
    <property type="protein sequence ID" value="KAJ5472003.1"/>
    <property type="molecule type" value="Genomic_DNA"/>
</dbReference>
<accession>A0A9X0BLX1</accession>
<dbReference type="EMBL" id="JAPWDQ010000014">
    <property type="protein sequence ID" value="KAJ5471848.1"/>
    <property type="molecule type" value="Genomic_DNA"/>
</dbReference>
<keyword evidence="4" id="KW-1185">Reference proteome</keyword>
<evidence type="ECO:0000313" key="4">
    <source>
        <dbReference type="Proteomes" id="UP001148312"/>
    </source>
</evidence>
<evidence type="ECO:0000313" key="2">
    <source>
        <dbReference type="EMBL" id="KAJ5471848.1"/>
    </source>
</evidence>
<reference evidence="2" key="1">
    <citation type="submission" date="2022-12" db="EMBL/GenBank/DDBJ databases">
        <authorList>
            <person name="Petersen C."/>
        </authorList>
    </citation>
    <scope>NUCLEOTIDE SEQUENCE</scope>
    <source>
        <strain evidence="2">IBT 30728</strain>
    </source>
</reference>
<gene>
    <name evidence="3" type="ORF">N7539_008572</name>
    <name evidence="2" type="ORF">N7539_008791</name>
</gene>
<dbReference type="GeneID" id="81628417"/>
<name>A0A9X0BLX1_9EURO</name>
<organism evidence="2 4">
    <name type="scientific">Penicillium diatomitis</name>
    <dbReference type="NCBI Taxonomy" id="2819901"/>
    <lineage>
        <taxon>Eukaryota</taxon>
        <taxon>Fungi</taxon>
        <taxon>Dikarya</taxon>
        <taxon>Ascomycota</taxon>
        <taxon>Pezizomycotina</taxon>
        <taxon>Eurotiomycetes</taxon>
        <taxon>Eurotiomycetidae</taxon>
        <taxon>Eurotiales</taxon>
        <taxon>Aspergillaceae</taxon>
        <taxon>Penicillium</taxon>
    </lineage>
</organism>
<reference evidence="2" key="2">
    <citation type="journal article" date="2023" name="IMA Fungus">
        <title>Comparative genomic study of the Penicillium genus elucidates a diverse pangenome and 15 lateral gene transfer events.</title>
        <authorList>
            <person name="Petersen C."/>
            <person name="Sorensen T."/>
            <person name="Nielsen M.R."/>
            <person name="Sondergaard T.E."/>
            <person name="Sorensen J.L."/>
            <person name="Fitzpatrick D.A."/>
            <person name="Frisvad J.C."/>
            <person name="Nielsen K.L."/>
        </authorList>
    </citation>
    <scope>NUCLEOTIDE SEQUENCE</scope>
    <source>
        <strain evidence="2">IBT 30728</strain>
    </source>
</reference>
<dbReference type="Proteomes" id="UP001148312">
    <property type="component" value="Unassembled WGS sequence"/>
</dbReference>
<feature type="region of interest" description="Disordered" evidence="1">
    <location>
        <begin position="147"/>
        <end position="171"/>
    </location>
</feature>
<evidence type="ECO:0000256" key="1">
    <source>
        <dbReference type="SAM" id="MobiDB-lite"/>
    </source>
</evidence>
<dbReference type="AlphaFoldDB" id="A0A9X0BLX1"/>
<protein>
    <submittedName>
        <fullName evidence="2">Uncharacterized protein</fullName>
    </submittedName>
</protein>